<proteinExistence type="predicted"/>
<evidence type="ECO:0000313" key="3">
    <source>
        <dbReference type="Proteomes" id="UP000642144"/>
    </source>
</evidence>
<dbReference type="EMBL" id="WWCT01000018">
    <property type="protein sequence ID" value="MYN28766.1"/>
    <property type="molecule type" value="Genomic_DNA"/>
</dbReference>
<gene>
    <name evidence="2" type="ORF">GTP69_20400</name>
</gene>
<dbReference type="Proteomes" id="UP000642144">
    <property type="component" value="Unassembled WGS sequence"/>
</dbReference>
<keyword evidence="3" id="KW-1185">Reference proteome</keyword>
<sequence length="117" mass="12290">MPNKLPSATRLLLIAGTGLHLATALFLGSGGAGFRAGLCVWSLTPYAVLAVAMRRGAGIGLFTGALLILLLDAATFWSVFVVPSNSTAALNMLVAPLWNLLLVAPLAIAVDAWYRRR</sequence>
<accession>A0ABW9W421</accession>
<comment type="caution">
    <text evidence="2">The sequence shown here is derived from an EMBL/GenBank/DDBJ whole genome shotgun (WGS) entry which is preliminary data.</text>
</comment>
<protein>
    <submittedName>
        <fullName evidence="2">Uncharacterized protein</fullName>
    </submittedName>
</protein>
<keyword evidence="1" id="KW-1133">Transmembrane helix</keyword>
<name>A0ABW9W421_9BURK</name>
<evidence type="ECO:0000313" key="2">
    <source>
        <dbReference type="EMBL" id="MYN28766.1"/>
    </source>
</evidence>
<feature type="transmembrane region" description="Helical" evidence="1">
    <location>
        <begin position="92"/>
        <end position="114"/>
    </location>
</feature>
<feature type="transmembrane region" description="Helical" evidence="1">
    <location>
        <begin position="59"/>
        <end position="80"/>
    </location>
</feature>
<keyword evidence="1" id="KW-0472">Membrane</keyword>
<keyword evidence="1" id="KW-0812">Transmembrane</keyword>
<reference evidence="2 3" key="1">
    <citation type="submission" date="2019-12" db="EMBL/GenBank/DDBJ databases">
        <title>Novel species isolated from a subtropical stream in China.</title>
        <authorList>
            <person name="Lu H."/>
        </authorList>
    </citation>
    <scope>NUCLEOTIDE SEQUENCE [LARGE SCALE GENOMIC DNA]</scope>
    <source>
        <strain evidence="2 3">CY42W</strain>
    </source>
</reference>
<dbReference type="RefSeq" id="WP_161056563.1">
    <property type="nucleotide sequence ID" value="NZ_WWCT01000018.1"/>
</dbReference>
<evidence type="ECO:0000256" key="1">
    <source>
        <dbReference type="SAM" id="Phobius"/>
    </source>
</evidence>
<organism evidence="2 3">
    <name type="scientific">Duganella levis</name>
    <dbReference type="NCBI Taxonomy" id="2692169"/>
    <lineage>
        <taxon>Bacteria</taxon>
        <taxon>Pseudomonadati</taxon>
        <taxon>Pseudomonadota</taxon>
        <taxon>Betaproteobacteria</taxon>
        <taxon>Burkholderiales</taxon>
        <taxon>Oxalobacteraceae</taxon>
        <taxon>Telluria group</taxon>
        <taxon>Duganella</taxon>
    </lineage>
</organism>
<feature type="transmembrane region" description="Helical" evidence="1">
    <location>
        <begin position="34"/>
        <end position="52"/>
    </location>
</feature>